<name>A0A450UIY9_9GAMM</name>
<accession>A0A450UIY9</accession>
<evidence type="ECO:0000313" key="2">
    <source>
        <dbReference type="EMBL" id="VFJ92505.1"/>
    </source>
</evidence>
<keyword evidence="2" id="KW-0378">Hydrolase</keyword>
<proteinExistence type="inferred from homology"/>
<dbReference type="EMBL" id="CAADFJ010000041">
    <property type="protein sequence ID" value="VFK00220.1"/>
    <property type="molecule type" value="Genomic_DNA"/>
</dbReference>
<organism evidence="2">
    <name type="scientific">Candidatus Kentrum eta</name>
    <dbReference type="NCBI Taxonomy" id="2126337"/>
    <lineage>
        <taxon>Bacteria</taxon>
        <taxon>Pseudomonadati</taxon>
        <taxon>Pseudomonadota</taxon>
        <taxon>Gammaproteobacteria</taxon>
        <taxon>Candidatus Kentrum</taxon>
    </lineage>
</organism>
<dbReference type="CDD" id="cd02252">
    <property type="entry name" value="nylC_like"/>
    <property type="match status" value="1"/>
</dbReference>
<dbReference type="PANTHER" id="PTHR36512">
    <property type="entry name" value="D-AMINOPEPTIDASE"/>
    <property type="match status" value="1"/>
</dbReference>
<dbReference type="InterPro" id="IPR016117">
    <property type="entry name" value="ArgJ-like_dom_sf"/>
</dbReference>
<dbReference type="GO" id="GO:0004177">
    <property type="term" value="F:aminopeptidase activity"/>
    <property type="evidence" value="ECO:0007669"/>
    <property type="project" value="UniProtKB-KW"/>
</dbReference>
<dbReference type="Gene3D" id="3.60.70.12">
    <property type="entry name" value="L-amino peptidase D-ALA esterase/amidase"/>
    <property type="match status" value="1"/>
</dbReference>
<reference evidence="2" key="1">
    <citation type="submission" date="2019-02" db="EMBL/GenBank/DDBJ databases">
        <authorList>
            <person name="Gruber-Vodicka R. H."/>
            <person name="Seah K. B. B."/>
        </authorList>
    </citation>
    <scope>NUCLEOTIDE SEQUENCE</scope>
    <source>
        <strain evidence="4">BECK_SA2B12</strain>
        <strain evidence="2">BECK_SA2B15</strain>
        <strain evidence="3">BECK_SA2B20</strain>
    </source>
</reference>
<dbReference type="EMBL" id="CAADFG010000044">
    <property type="protein sequence ID" value="VFJ92505.1"/>
    <property type="molecule type" value="Genomic_DNA"/>
</dbReference>
<keyword evidence="2" id="KW-0645">Protease</keyword>
<evidence type="ECO:0000313" key="4">
    <source>
        <dbReference type="EMBL" id="VFK00220.1"/>
    </source>
</evidence>
<dbReference type="AlphaFoldDB" id="A0A450UIY9"/>
<sequence>MSVENRTLTAIPGIAVGHYEDRAALCGVTVLRFLSQEGAIASVDVRGSAPGTRETDLLDPINTIQRVHAIVLTGGSGYGLEAAGVGYRVGPGLLVPIVPAAVIFDLSLGDSRVRPTKAWGYQACESASRDPLASGNVGAGLGATVGKVFGARRRMKGGLGSFVIGLPGGIKVGALVVVNAFGDIVNPENGEIVAGARGARQGAFIDTTRAILESATEPDAAQVMNTTLGVVATNARLDKTQLRKIAQTAHDGLARTIRPVHTLFDGDTIFAVSAPAGDLSAGLMAVAVAAERALERAVLLAVETAETVPGAPAARDWNPK</sequence>
<dbReference type="PANTHER" id="PTHR36512:SF3">
    <property type="entry name" value="BLR5678 PROTEIN"/>
    <property type="match status" value="1"/>
</dbReference>
<dbReference type="InterPro" id="IPR005321">
    <property type="entry name" value="Peptidase_S58_DmpA"/>
</dbReference>
<dbReference type="EMBL" id="CAADFI010000043">
    <property type="protein sequence ID" value="VFJ93413.1"/>
    <property type="molecule type" value="Genomic_DNA"/>
</dbReference>
<evidence type="ECO:0000256" key="1">
    <source>
        <dbReference type="ARBA" id="ARBA00007068"/>
    </source>
</evidence>
<comment type="similarity">
    <text evidence="1">Belongs to the peptidase S58 family.</text>
</comment>
<evidence type="ECO:0000313" key="3">
    <source>
        <dbReference type="EMBL" id="VFJ93413.1"/>
    </source>
</evidence>
<gene>
    <name evidence="2" type="ORF">BECKH772A_GA0070896_1004416</name>
    <name evidence="3" type="ORF">BECKH772B_GA0070898_1004316</name>
    <name evidence="4" type="ORF">BECKH772C_GA0070978_1004116</name>
</gene>
<dbReference type="SUPFAM" id="SSF56266">
    <property type="entry name" value="DmpA/ArgJ-like"/>
    <property type="match status" value="1"/>
</dbReference>
<protein>
    <submittedName>
        <fullName evidence="2">L-aminopeptidase/D-esterase</fullName>
    </submittedName>
</protein>
<keyword evidence="2" id="KW-0031">Aminopeptidase</keyword>
<dbReference type="Pfam" id="PF03576">
    <property type="entry name" value="Peptidase_S58"/>
    <property type="match status" value="1"/>
</dbReference>